<dbReference type="RefSeq" id="WP_132511119.1">
    <property type="nucleotide sequence ID" value="NZ_SLYQ01000001.1"/>
</dbReference>
<dbReference type="EMBL" id="SLYQ01000001">
    <property type="protein sequence ID" value="TCQ77490.1"/>
    <property type="molecule type" value="Genomic_DNA"/>
</dbReference>
<dbReference type="Gene3D" id="3.40.190.290">
    <property type="match status" value="1"/>
</dbReference>
<dbReference type="FunFam" id="1.10.10.10:FF:000001">
    <property type="entry name" value="LysR family transcriptional regulator"/>
    <property type="match status" value="1"/>
</dbReference>
<keyword evidence="3" id="KW-0238">DNA-binding</keyword>
<dbReference type="InterPro" id="IPR036388">
    <property type="entry name" value="WH-like_DNA-bd_sf"/>
</dbReference>
<evidence type="ECO:0000256" key="2">
    <source>
        <dbReference type="ARBA" id="ARBA00023015"/>
    </source>
</evidence>
<dbReference type="PROSITE" id="PS50931">
    <property type="entry name" value="HTH_LYSR"/>
    <property type="match status" value="1"/>
</dbReference>
<evidence type="ECO:0000259" key="5">
    <source>
        <dbReference type="PROSITE" id="PS50931"/>
    </source>
</evidence>
<dbReference type="Pfam" id="PF00126">
    <property type="entry name" value="HTH_1"/>
    <property type="match status" value="1"/>
</dbReference>
<keyword evidence="4" id="KW-0804">Transcription</keyword>
<organism evidence="6 7">
    <name type="scientific">Raoultella ornithinolytica</name>
    <name type="common">Klebsiella ornithinolytica</name>
    <dbReference type="NCBI Taxonomy" id="54291"/>
    <lineage>
        <taxon>Bacteria</taxon>
        <taxon>Pseudomonadati</taxon>
        <taxon>Pseudomonadota</taxon>
        <taxon>Gammaproteobacteria</taxon>
        <taxon>Enterobacterales</taxon>
        <taxon>Enterobacteriaceae</taxon>
        <taxon>Klebsiella/Raoultella group</taxon>
        <taxon>Raoultella</taxon>
    </lineage>
</organism>
<dbReference type="Proteomes" id="UP000295263">
    <property type="component" value="Unassembled WGS sequence"/>
</dbReference>
<dbReference type="PANTHER" id="PTHR30537:SF5">
    <property type="entry name" value="HTH-TYPE TRANSCRIPTIONAL ACTIVATOR TTDR-RELATED"/>
    <property type="match status" value="1"/>
</dbReference>
<dbReference type="GO" id="GO:0003677">
    <property type="term" value="F:DNA binding"/>
    <property type="evidence" value="ECO:0007669"/>
    <property type="project" value="UniProtKB-KW"/>
</dbReference>
<dbReference type="InterPro" id="IPR000847">
    <property type="entry name" value="LysR_HTH_N"/>
</dbReference>
<comment type="similarity">
    <text evidence="1">Belongs to the LysR transcriptional regulatory family.</text>
</comment>
<dbReference type="Pfam" id="PF03466">
    <property type="entry name" value="LysR_substrate"/>
    <property type="match status" value="1"/>
</dbReference>
<evidence type="ECO:0000256" key="1">
    <source>
        <dbReference type="ARBA" id="ARBA00009437"/>
    </source>
</evidence>
<reference evidence="6 7" key="1">
    <citation type="submission" date="2019-03" db="EMBL/GenBank/DDBJ databases">
        <title>Genomic analyses of the natural microbiome of Caenorhabditis elegans.</title>
        <authorList>
            <person name="Samuel B."/>
        </authorList>
    </citation>
    <scope>NUCLEOTIDE SEQUENCE [LARGE SCALE GENOMIC DNA]</scope>
    <source>
        <strain evidence="6 7">JUb54</strain>
    </source>
</reference>
<accession>A0ABD7QS67</accession>
<dbReference type="SUPFAM" id="SSF53850">
    <property type="entry name" value="Periplasmic binding protein-like II"/>
    <property type="match status" value="1"/>
</dbReference>
<evidence type="ECO:0000256" key="3">
    <source>
        <dbReference type="ARBA" id="ARBA00023125"/>
    </source>
</evidence>
<evidence type="ECO:0000313" key="7">
    <source>
        <dbReference type="Proteomes" id="UP000295263"/>
    </source>
</evidence>
<feature type="domain" description="HTH lysR-type" evidence="5">
    <location>
        <begin position="1"/>
        <end position="59"/>
    </location>
</feature>
<dbReference type="AlphaFoldDB" id="A0ABD7QS67"/>
<dbReference type="InterPro" id="IPR005119">
    <property type="entry name" value="LysR_subst-bd"/>
</dbReference>
<dbReference type="PANTHER" id="PTHR30537">
    <property type="entry name" value="HTH-TYPE TRANSCRIPTIONAL REGULATOR"/>
    <property type="match status" value="1"/>
</dbReference>
<sequence>MNHLSAIRTFVSAADHKSFSAAAKALNIEVSTASRHISELEEYLQVTLFNRSTRGLTLTETGDFFYSHARQLLLQWEEARHLTSALDKHPSGLLRISVPSTFGRLHVMPFVDEFLRLHPNISLDISFNDEIQDLIEARIDLSIRIGVLPDSSIHARKLASQTRAAWASPQWIAQNSPPVAPAAGGDGQNEMNIVMFSRLHGAGWYTRRAGSEDEWQRIPINYRLSVSDSAAMLYACCNHAGIAVLPNWLSREEEEKGHIQRVFPDWEFSMFPSETAIWMLYPQKRILPHKVRTFIDFMVEKVGTPPYWEVQPPVYQQQ</sequence>
<gene>
    <name evidence="6" type="ORF">EC841_1011312</name>
</gene>
<evidence type="ECO:0000256" key="4">
    <source>
        <dbReference type="ARBA" id="ARBA00023163"/>
    </source>
</evidence>
<dbReference type="InterPro" id="IPR036390">
    <property type="entry name" value="WH_DNA-bd_sf"/>
</dbReference>
<dbReference type="Gene3D" id="1.10.10.10">
    <property type="entry name" value="Winged helix-like DNA-binding domain superfamily/Winged helix DNA-binding domain"/>
    <property type="match status" value="1"/>
</dbReference>
<keyword evidence="2" id="KW-0805">Transcription regulation</keyword>
<dbReference type="SUPFAM" id="SSF46785">
    <property type="entry name" value="Winged helix' DNA-binding domain"/>
    <property type="match status" value="1"/>
</dbReference>
<dbReference type="CDD" id="cd08422">
    <property type="entry name" value="PBP2_CrgA_like"/>
    <property type="match status" value="1"/>
</dbReference>
<protein>
    <submittedName>
        <fullName evidence="6">LysR family transcriptional regulator</fullName>
    </submittedName>
</protein>
<dbReference type="InterPro" id="IPR058163">
    <property type="entry name" value="LysR-type_TF_proteobact-type"/>
</dbReference>
<comment type="caution">
    <text evidence="6">The sequence shown here is derived from an EMBL/GenBank/DDBJ whole genome shotgun (WGS) entry which is preliminary data.</text>
</comment>
<evidence type="ECO:0000313" key="6">
    <source>
        <dbReference type="EMBL" id="TCQ77490.1"/>
    </source>
</evidence>
<proteinExistence type="inferred from homology"/>
<name>A0ABD7QS67_RAOOR</name>